<keyword evidence="4" id="KW-0804">Transcription</keyword>
<dbReference type="InterPro" id="IPR005119">
    <property type="entry name" value="LysR_subst-bd"/>
</dbReference>
<dbReference type="PANTHER" id="PTHR30537">
    <property type="entry name" value="HTH-TYPE TRANSCRIPTIONAL REGULATOR"/>
    <property type="match status" value="1"/>
</dbReference>
<dbReference type="SUPFAM" id="SSF46785">
    <property type="entry name" value="Winged helix' DNA-binding domain"/>
    <property type="match status" value="1"/>
</dbReference>
<evidence type="ECO:0000313" key="6">
    <source>
        <dbReference type="EMBL" id="GJD66084.1"/>
    </source>
</evidence>
<accession>A0AA37M8D6</accession>
<dbReference type="InterPro" id="IPR036390">
    <property type="entry name" value="WH_DNA-bd_sf"/>
</dbReference>
<gene>
    <name evidence="6" type="primary">dmlR_20</name>
    <name evidence="6" type="ORF">MPEAHAMD_6280</name>
</gene>
<dbReference type="EMBL" id="BPQJ01000054">
    <property type="protein sequence ID" value="GJD66084.1"/>
    <property type="molecule type" value="Genomic_DNA"/>
</dbReference>
<dbReference type="CDD" id="cd08422">
    <property type="entry name" value="PBP2_CrgA_like"/>
    <property type="match status" value="1"/>
</dbReference>
<dbReference type="FunFam" id="1.10.10.10:FF:000001">
    <property type="entry name" value="LysR family transcriptional regulator"/>
    <property type="match status" value="1"/>
</dbReference>
<dbReference type="Pfam" id="PF00126">
    <property type="entry name" value="HTH_1"/>
    <property type="match status" value="1"/>
</dbReference>
<dbReference type="Gene3D" id="1.10.10.10">
    <property type="entry name" value="Winged helix-like DNA-binding domain superfamily/Winged helix DNA-binding domain"/>
    <property type="match status" value="1"/>
</dbReference>
<comment type="caution">
    <text evidence="6">The sequence shown here is derived from an EMBL/GenBank/DDBJ whole genome shotgun (WGS) entry which is preliminary data.</text>
</comment>
<evidence type="ECO:0000256" key="1">
    <source>
        <dbReference type="ARBA" id="ARBA00009437"/>
    </source>
</evidence>
<feature type="domain" description="HTH lysR-type" evidence="5">
    <location>
        <begin position="1"/>
        <end position="59"/>
    </location>
</feature>
<dbReference type="GO" id="GO:0043565">
    <property type="term" value="F:sequence-specific DNA binding"/>
    <property type="evidence" value="ECO:0007669"/>
    <property type="project" value="TreeGrafter"/>
</dbReference>
<evidence type="ECO:0000256" key="3">
    <source>
        <dbReference type="ARBA" id="ARBA00023125"/>
    </source>
</evidence>
<evidence type="ECO:0000256" key="2">
    <source>
        <dbReference type="ARBA" id="ARBA00023015"/>
    </source>
</evidence>
<dbReference type="PANTHER" id="PTHR30537:SF71">
    <property type="entry name" value="TRANSCRIPTIONAL REGULATORY PROTEIN"/>
    <property type="match status" value="1"/>
</dbReference>
<organism evidence="6 7">
    <name type="scientific">Methylobacterium frigidaeris</name>
    <dbReference type="NCBI Taxonomy" id="2038277"/>
    <lineage>
        <taxon>Bacteria</taxon>
        <taxon>Pseudomonadati</taxon>
        <taxon>Pseudomonadota</taxon>
        <taxon>Alphaproteobacteria</taxon>
        <taxon>Hyphomicrobiales</taxon>
        <taxon>Methylobacteriaceae</taxon>
        <taxon>Methylobacterium</taxon>
    </lineage>
</organism>
<dbReference type="GO" id="GO:0006351">
    <property type="term" value="P:DNA-templated transcription"/>
    <property type="evidence" value="ECO:0007669"/>
    <property type="project" value="TreeGrafter"/>
</dbReference>
<dbReference type="AlphaFoldDB" id="A0AA37M8D6"/>
<dbReference type="Proteomes" id="UP001055286">
    <property type="component" value="Unassembled WGS sequence"/>
</dbReference>
<dbReference type="InterPro" id="IPR058163">
    <property type="entry name" value="LysR-type_TF_proteobact-type"/>
</dbReference>
<dbReference type="PROSITE" id="PS50931">
    <property type="entry name" value="HTH_LYSR"/>
    <property type="match status" value="1"/>
</dbReference>
<dbReference type="InterPro" id="IPR036388">
    <property type="entry name" value="WH-like_DNA-bd_sf"/>
</dbReference>
<reference evidence="6" key="1">
    <citation type="journal article" date="2016" name="Front. Microbiol.">
        <title>Genome Sequence of the Piezophilic, Mesophilic Sulfate-Reducing Bacterium Desulfovibrio indicus J2T.</title>
        <authorList>
            <person name="Cao J."/>
            <person name="Maignien L."/>
            <person name="Shao Z."/>
            <person name="Alain K."/>
            <person name="Jebbar M."/>
        </authorList>
    </citation>
    <scope>NUCLEOTIDE SEQUENCE</scope>
    <source>
        <strain evidence="6">JCM 32048</strain>
    </source>
</reference>
<evidence type="ECO:0000256" key="4">
    <source>
        <dbReference type="ARBA" id="ARBA00023163"/>
    </source>
</evidence>
<dbReference type="Gene3D" id="3.40.190.290">
    <property type="match status" value="1"/>
</dbReference>
<protein>
    <submittedName>
        <fullName evidence="6">HTH-type transcriptional regulator DmlR</fullName>
    </submittedName>
</protein>
<dbReference type="GO" id="GO:0003700">
    <property type="term" value="F:DNA-binding transcription factor activity"/>
    <property type="evidence" value="ECO:0007669"/>
    <property type="project" value="InterPro"/>
</dbReference>
<reference evidence="6" key="2">
    <citation type="submission" date="2021-08" db="EMBL/GenBank/DDBJ databases">
        <authorList>
            <person name="Tani A."/>
            <person name="Ola A."/>
            <person name="Ogura Y."/>
            <person name="Katsura K."/>
            <person name="Hayashi T."/>
        </authorList>
    </citation>
    <scope>NUCLEOTIDE SEQUENCE</scope>
    <source>
        <strain evidence="6">JCM 32048</strain>
    </source>
</reference>
<proteinExistence type="inferred from homology"/>
<dbReference type="InterPro" id="IPR000847">
    <property type="entry name" value="LysR_HTH_N"/>
</dbReference>
<sequence>MNRFGEMLVFVRAVEDGGFSAAARSLTMTPSAVSKLIGRLESRLGVTLFNRASRTVTLTAEGEAFYTSALRAIEAVEDAEASVLGGGATQGTLRVRSMPTFATHQLAPLIPAFRRLHPGLRLDFVLSMEPGNLLDGGIDVAIHVGELADSSLTARRFASTRWIICASPAYLAAKGTPRRPEDLAAHECLNFPSTAPWSIWSLRDAAGETRRLKPAGSVAANTGQMLLAMARSGAGIVRLAEFHIIHDLRAGRLVEILPERHSGAEDPIFALYNGRRHLSPRIRVFLDFLEMSFSQQPPAWERSLNERVWKTPHDEQLKECDPGTHAQPA</sequence>
<dbReference type="SUPFAM" id="SSF53850">
    <property type="entry name" value="Periplasmic binding protein-like II"/>
    <property type="match status" value="1"/>
</dbReference>
<dbReference type="PRINTS" id="PR00039">
    <property type="entry name" value="HTHLYSR"/>
</dbReference>
<keyword evidence="7" id="KW-1185">Reference proteome</keyword>
<keyword evidence="3" id="KW-0238">DNA-binding</keyword>
<dbReference type="RefSeq" id="WP_238193331.1">
    <property type="nucleotide sequence ID" value="NZ_BPQJ01000054.1"/>
</dbReference>
<comment type="similarity">
    <text evidence="1">Belongs to the LysR transcriptional regulatory family.</text>
</comment>
<keyword evidence="2" id="KW-0805">Transcription regulation</keyword>
<dbReference type="Pfam" id="PF03466">
    <property type="entry name" value="LysR_substrate"/>
    <property type="match status" value="1"/>
</dbReference>
<evidence type="ECO:0000259" key="5">
    <source>
        <dbReference type="PROSITE" id="PS50931"/>
    </source>
</evidence>
<name>A0AA37M8D6_9HYPH</name>
<evidence type="ECO:0000313" key="7">
    <source>
        <dbReference type="Proteomes" id="UP001055286"/>
    </source>
</evidence>